<organism evidence="1 2">
    <name type="scientific">Psylliodes chrysocephalus</name>
    <dbReference type="NCBI Taxonomy" id="3402493"/>
    <lineage>
        <taxon>Eukaryota</taxon>
        <taxon>Metazoa</taxon>
        <taxon>Ecdysozoa</taxon>
        <taxon>Arthropoda</taxon>
        <taxon>Hexapoda</taxon>
        <taxon>Insecta</taxon>
        <taxon>Pterygota</taxon>
        <taxon>Neoptera</taxon>
        <taxon>Endopterygota</taxon>
        <taxon>Coleoptera</taxon>
        <taxon>Polyphaga</taxon>
        <taxon>Cucujiformia</taxon>
        <taxon>Chrysomeloidea</taxon>
        <taxon>Chrysomelidae</taxon>
        <taxon>Galerucinae</taxon>
        <taxon>Alticini</taxon>
        <taxon>Psylliodes</taxon>
    </lineage>
</organism>
<dbReference type="OrthoDB" id="6771747at2759"/>
<keyword evidence="2" id="KW-1185">Reference proteome</keyword>
<protein>
    <submittedName>
        <fullName evidence="1">Uncharacterized protein</fullName>
    </submittedName>
</protein>
<accession>A0A9P0G6X5</accession>
<reference evidence="1" key="1">
    <citation type="submission" date="2022-01" db="EMBL/GenBank/DDBJ databases">
        <authorList>
            <person name="King R."/>
        </authorList>
    </citation>
    <scope>NUCLEOTIDE SEQUENCE</scope>
</reference>
<dbReference type="Proteomes" id="UP001153636">
    <property type="component" value="Chromosome 12"/>
</dbReference>
<dbReference type="AlphaFoldDB" id="A0A9P0G6X5"/>
<dbReference type="EMBL" id="OV651824">
    <property type="protein sequence ID" value="CAH1102153.1"/>
    <property type="molecule type" value="Genomic_DNA"/>
</dbReference>
<sequence length="122" mass="14805">MSRFGINSIELINRKIDENVPKNTKKSKEYVWKQFTSFCDEREYVLEEEMPVERLALILKDWSFNMRKIDGSDYKECVVKTTWNTSAKLLQETYNEYSRNFDPFKDIFFNRQKIERYLSTLC</sequence>
<evidence type="ECO:0000313" key="2">
    <source>
        <dbReference type="Proteomes" id="UP001153636"/>
    </source>
</evidence>
<evidence type="ECO:0000313" key="1">
    <source>
        <dbReference type="EMBL" id="CAH1102153.1"/>
    </source>
</evidence>
<proteinExistence type="predicted"/>
<gene>
    <name evidence="1" type="ORF">PSYICH_LOCUS3085</name>
</gene>
<name>A0A9P0G6X5_9CUCU</name>